<dbReference type="CDD" id="cd00167">
    <property type="entry name" value="SANT"/>
    <property type="match status" value="1"/>
</dbReference>
<dbReference type="Pfam" id="PF00249">
    <property type="entry name" value="Myb_DNA-binding"/>
    <property type="match status" value="1"/>
</dbReference>
<dbReference type="SUPFAM" id="SSF46689">
    <property type="entry name" value="Homeodomain-like"/>
    <property type="match status" value="2"/>
</dbReference>
<evidence type="ECO:0000256" key="2">
    <source>
        <dbReference type="ARBA" id="ARBA00022723"/>
    </source>
</evidence>
<evidence type="ECO:0000256" key="5">
    <source>
        <dbReference type="ARBA" id="ARBA00023015"/>
    </source>
</evidence>
<dbReference type="GO" id="GO:0003713">
    <property type="term" value="F:transcription coactivator activity"/>
    <property type="evidence" value="ECO:0007669"/>
    <property type="project" value="InterPro"/>
</dbReference>
<keyword evidence="7 8" id="KW-0539">Nucleus</keyword>
<evidence type="ECO:0000259" key="11">
    <source>
        <dbReference type="PROSITE" id="PS51293"/>
    </source>
</evidence>
<dbReference type="InterPro" id="IPR016827">
    <property type="entry name" value="Ada2/TADA2"/>
</dbReference>
<dbReference type="InterPro" id="IPR000433">
    <property type="entry name" value="Znf_ZZ"/>
</dbReference>
<evidence type="ECO:0000256" key="4">
    <source>
        <dbReference type="ARBA" id="ARBA00022833"/>
    </source>
</evidence>
<name>A0A0K8WBD0_BACLA</name>
<dbReference type="PROSITE" id="PS51293">
    <property type="entry name" value="SANT"/>
    <property type="match status" value="1"/>
</dbReference>
<dbReference type="InterPro" id="IPR036388">
    <property type="entry name" value="WH-like_DNA-bd_sf"/>
</dbReference>
<dbReference type="InterPro" id="IPR009057">
    <property type="entry name" value="Homeodomain-like_sf"/>
</dbReference>
<keyword evidence="5 8" id="KW-0805">Transcription regulation</keyword>
<dbReference type="PROSITE" id="PS50090">
    <property type="entry name" value="MYB_LIKE"/>
    <property type="match status" value="1"/>
</dbReference>
<dbReference type="PROSITE" id="PS50934">
    <property type="entry name" value="SWIRM"/>
    <property type="match status" value="1"/>
</dbReference>
<dbReference type="SMART" id="SM00717">
    <property type="entry name" value="SANT"/>
    <property type="match status" value="1"/>
</dbReference>
<dbReference type="PIRSF" id="PIRSF025024">
    <property type="entry name" value="Transcriptional_adaptor_2"/>
    <property type="match status" value="1"/>
</dbReference>
<dbReference type="Gene3D" id="1.10.10.60">
    <property type="entry name" value="Homeodomain-like"/>
    <property type="match status" value="1"/>
</dbReference>
<dbReference type="PANTHER" id="PTHR12374">
    <property type="entry name" value="TRANSCRIPTIONAL ADAPTOR 2 ADA2 -RELATED"/>
    <property type="match status" value="1"/>
</dbReference>
<dbReference type="InterPro" id="IPR017884">
    <property type="entry name" value="SANT_dom"/>
</dbReference>
<evidence type="ECO:0000256" key="3">
    <source>
        <dbReference type="ARBA" id="ARBA00022771"/>
    </source>
</evidence>
<evidence type="ECO:0000256" key="8">
    <source>
        <dbReference type="PIRNR" id="PIRNR025024"/>
    </source>
</evidence>
<protein>
    <recommendedName>
        <fullName evidence="8">Transcriptional adapter</fullName>
    </recommendedName>
</protein>
<feature type="domain" description="HTH myb-type" evidence="12">
    <location>
        <begin position="148"/>
        <end position="197"/>
    </location>
</feature>
<sequence length="533" mass="62204">MSFMNPVDMVEEDAADLQFPKVKLEVPNNLSRVNGNQQKHIIKVRPQADTKYTTTYYNAEEFNRNLEQRTKAIQPKNADYIQAGVNNTERCSTCNCDLYEPYIKCPDCEYTLLCMQCFAQGRETATHLNTHSYIIVRDDIQVFPGANNWTARDERILLRTLEKKGYGNWEAVSHALQLRHSADECRQHYHNFYFGGIFERLLGLTHSRNTYFPERMPYVVKMRSVDPPRSDEPGTMQFKMMAGYRCARGDFDTPYDNSAEGILTTIMQDTFNTNAAKDDYEETLDENSRNAYEELQLAMVAAYNNRLRERQRRYKIMRDHGLIMPNRTLGWISKYGEALGSESNCSRFLSFMQICKPAKFDMLVESLKYFTDTQKMIYRLYELRQNGVRTLAGGSLYFKLKKRRAQQQRDRQKDEIYRQVHDWRKLIPSTQTLVPNPFATANVVSNPRRKAAPMDIIGMPGYTRLTDGERKLCSVERIAPQAYIDYKNILIAENMKMGHLRLADARRLIKIDVNKTRQIYDFLIENGHINRPL</sequence>
<evidence type="ECO:0000313" key="13">
    <source>
        <dbReference type="EMBL" id="JAI48498.1"/>
    </source>
</evidence>
<dbReference type="Pfam" id="PF04433">
    <property type="entry name" value="SWIRM"/>
    <property type="match status" value="1"/>
</dbReference>
<keyword evidence="4" id="KW-0862">Zinc</keyword>
<evidence type="ECO:0000256" key="7">
    <source>
        <dbReference type="ARBA" id="ARBA00023242"/>
    </source>
</evidence>
<accession>A0A0K8WBD0</accession>
<dbReference type="SUPFAM" id="SSF57850">
    <property type="entry name" value="RING/U-box"/>
    <property type="match status" value="1"/>
</dbReference>
<proteinExistence type="predicted"/>
<dbReference type="CDD" id="cd02335">
    <property type="entry name" value="ZZ_ADA2"/>
    <property type="match status" value="1"/>
</dbReference>
<dbReference type="PROSITE" id="PS51294">
    <property type="entry name" value="HTH_MYB"/>
    <property type="match status" value="1"/>
</dbReference>
<feature type="domain" description="Myb-like" evidence="9">
    <location>
        <begin position="147"/>
        <end position="193"/>
    </location>
</feature>
<dbReference type="PANTHER" id="PTHR12374:SF20">
    <property type="entry name" value="TRANSCRIPTIONAL ADAPTER 2-ALPHA"/>
    <property type="match status" value="1"/>
</dbReference>
<evidence type="ECO:0000259" key="12">
    <source>
        <dbReference type="PROSITE" id="PS51294"/>
    </source>
</evidence>
<dbReference type="InterPro" id="IPR001005">
    <property type="entry name" value="SANT/Myb"/>
</dbReference>
<dbReference type="InterPro" id="IPR017930">
    <property type="entry name" value="Myb_dom"/>
</dbReference>
<dbReference type="GO" id="GO:0005634">
    <property type="term" value="C:nucleus"/>
    <property type="evidence" value="ECO:0007669"/>
    <property type="project" value="UniProtKB-SubCell"/>
</dbReference>
<reference evidence="13" key="1">
    <citation type="submission" date="2015-06" db="EMBL/GenBank/DDBJ databases">
        <authorList>
            <person name="Hoefler B.C."/>
            <person name="Straight P.D."/>
        </authorList>
    </citation>
    <scope>NUCLEOTIDE SEQUENCE</scope>
</reference>
<dbReference type="AlphaFoldDB" id="A0A0K8WBD0"/>
<dbReference type="InterPro" id="IPR041983">
    <property type="entry name" value="ADA2-like_ZZ"/>
</dbReference>
<dbReference type="GO" id="GO:0008270">
    <property type="term" value="F:zinc ion binding"/>
    <property type="evidence" value="ECO:0007669"/>
    <property type="project" value="UniProtKB-KW"/>
</dbReference>
<keyword evidence="2" id="KW-0479">Metal-binding</keyword>
<dbReference type="EMBL" id="GDHF01003816">
    <property type="protein sequence ID" value="JAI48498.1"/>
    <property type="molecule type" value="Transcribed_RNA"/>
</dbReference>
<keyword evidence="3" id="KW-0863">Zinc-finger</keyword>
<evidence type="ECO:0000259" key="9">
    <source>
        <dbReference type="PROSITE" id="PS50090"/>
    </source>
</evidence>
<dbReference type="Pfam" id="PF22941">
    <property type="entry name" value="TADA2A-like_3rd"/>
    <property type="match status" value="1"/>
</dbReference>
<organism evidence="13">
    <name type="scientific">Bactrocera latifrons</name>
    <name type="common">Malaysian fruit fly</name>
    <name type="synonym">Chaetodacus latifrons</name>
    <dbReference type="NCBI Taxonomy" id="174628"/>
    <lineage>
        <taxon>Eukaryota</taxon>
        <taxon>Metazoa</taxon>
        <taxon>Ecdysozoa</taxon>
        <taxon>Arthropoda</taxon>
        <taxon>Hexapoda</taxon>
        <taxon>Insecta</taxon>
        <taxon>Pterygota</taxon>
        <taxon>Neoptera</taxon>
        <taxon>Endopterygota</taxon>
        <taxon>Diptera</taxon>
        <taxon>Brachycera</taxon>
        <taxon>Muscomorpha</taxon>
        <taxon>Tephritoidea</taxon>
        <taxon>Tephritidae</taxon>
        <taxon>Bactrocera</taxon>
        <taxon>Bactrocera</taxon>
    </lineage>
</organism>
<evidence type="ECO:0000259" key="10">
    <source>
        <dbReference type="PROSITE" id="PS50934"/>
    </source>
</evidence>
<feature type="domain" description="SANT" evidence="11">
    <location>
        <begin position="144"/>
        <end position="197"/>
    </location>
</feature>
<dbReference type="FunFam" id="1.10.10.10:FF:000087">
    <property type="entry name" value="Transcriptional adapter 2"/>
    <property type="match status" value="1"/>
</dbReference>
<dbReference type="Pfam" id="PF25299">
    <property type="entry name" value="ZZ_ADA2"/>
    <property type="match status" value="1"/>
</dbReference>
<gene>
    <name evidence="13" type="primary">Rpb4_7</name>
    <name evidence="13" type="ORF">c0_g1_i4</name>
</gene>
<dbReference type="GO" id="GO:0006338">
    <property type="term" value="P:chromatin remodeling"/>
    <property type="evidence" value="ECO:0007669"/>
    <property type="project" value="TreeGrafter"/>
</dbReference>
<dbReference type="OrthoDB" id="2186918at2759"/>
<dbReference type="GO" id="GO:0140672">
    <property type="term" value="C:ATAC complex"/>
    <property type="evidence" value="ECO:0007669"/>
    <property type="project" value="UniProtKB-ARBA"/>
</dbReference>
<keyword evidence="6 8" id="KW-0804">Transcription</keyword>
<dbReference type="Gene3D" id="1.10.10.10">
    <property type="entry name" value="Winged helix-like DNA-binding domain superfamily/Winged helix DNA-binding domain"/>
    <property type="match status" value="1"/>
</dbReference>
<dbReference type="InterPro" id="IPR055141">
    <property type="entry name" value="TADA2A_B-like_dom"/>
</dbReference>
<dbReference type="InterPro" id="IPR007526">
    <property type="entry name" value="SWIRM"/>
</dbReference>
<evidence type="ECO:0000256" key="1">
    <source>
        <dbReference type="ARBA" id="ARBA00004123"/>
    </source>
</evidence>
<feature type="domain" description="SWIRM" evidence="10">
    <location>
        <begin position="445"/>
        <end position="533"/>
    </location>
</feature>
<comment type="subcellular location">
    <subcellularLocation>
        <location evidence="1 8">Nucleus</location>
    </subcellularLocation>
</comment>
<dbReference type="GO" id="GO:0006357">
    <property type="term" value="P:regulation of transcription by RNA polymerase II"/>
    <property type="evidence" value="ECO:0007669"/>
    <property type="project" value="InterPro"/>
</dbReference>
<dbReference type="GO" id="GO:0003682">
    <property type="term" value="F:chromatin binding"/>
    <property type="evidence" value="ECO:0007669"/>
    <property type="project" value="TreeGrafter"/>
</dbReference>
<evidence type="ECO:0000256" key="6">
    <source>
        <dbReference type="ARBA" id="ARBA00023163"/>
    </source>
</evidence>